<organism evidence="1 2">
    <name type="scientific">Andreesenia angusta</name>
    <dbReference type="NCBI Taxonomy" id="39480"/>
    <lineage>
        <taxon>Bacteria</taxon>
        <taxon>Bacillati</taxon>
        <taxon>Bacillota</taxon>
        <taxon>Tissierellia</taxon>
        <taxon>Tissierellales</taxon>
        <taxon>Gottschalkiaceae</taxon>
        <taxon>Andreesenia</taxon>
    </lineage>
</organism>
<sequence length="80" mass="9190">MNRSERRRMAKKPKKKVKNLTVTEFDGIIGKEVGTAFNAGHEAGFEWGVKIMLHALNKEFGFGEKRQTRLLEAIKDIEEE</sequence>
<dbReference type="RefSeq" id="WP_071061763.1">
    <property type="nucleotide sequence ID" value="NZ_MKIE01000002.1"/>
</dbReference>
<dbReference type="AlphaFoldDB" id="A0A1S1VAS6"/>
<evidence type="ECO:0000313" key="2">
    <source>
        <dbReference type="Proteomes" id="UP000180254"/>
    </source>
</evidence>
<dbReference type="Proteomes" id="UP000180254">
    <property type="component" value="Unassembled WGS sequence"/>
</dbReference>
<name>A0A1S1VAS6_9FIRM</name>
<protein>
    <submittedName>
        <fullName evidence="1">Uncharacterized protein</fullName>
    </submittedName>
</protein>
<evidence type="ECO:0000313" key="1">
    <source>
        <dbReference type="EMBL" id="OHW62929.1"/>
    </source>
</evidence>
<accession>A0A1S1VAS6</accession>
<dbReference type="STRING" id="39480.EUAN_07130"/>
<gene>
    <name evidence="1" type="ORF">EUAN_07130</name>
</gene>
<proteinExistence type="predicted"/>
<dbReference type="EMBL" id="MKIE01000002">
    <property type="protein sequence ID" value="OHW62929.1"/>
    <property type="molecule type" value="Genomic_DNA"/>
</dbReference>
<keyword evidence="2" id="KW-1185">Reference proteome</keyword>
<reference evidence="1 2" key="1">
    <citation type="submission" date="2016-09" db="EMBL/GenBank/DDBJ databases">
        <title>Genome sequence of Eubacterium angustum.</title>
        <authorList>
            <person name="Poehlein A."/>
            <person name="Daniel R."/>
        </authorList>
    </citation>
    <scope>NUCLEOTIDE SEQUENCE [LARGE SCALE GENOMIC DNA]</scope>
    <source>
        <strain evidence="1 2">DSM 1989</strain>
    </source>
</reference>
<comment type="caution">
    <text evidence="1">The sequence shown here is derived from an EMBL/GenBank/DDBJ whole genome shotgun (WGS) entry which is preliminary data.</text>
</comment>